<evidence type="ECO:0000256" key="5">
    <source>
        <dbReference type="ARBA" id="ARBA00022723"/>
    </source>
</evidence>
<comment type="subcellular location">
    <subcellularLocation>
        <location evidence="2">Nucleus</location>
    </subcellularLocation>
</comment>
<organism evidence="9 10">
    <name type="scientific">Temnothorax curvispinosus</name>
    <dbReference type="NCBI Taxonomy" id="300111"/>
    <lineage>
        <taxon>Eukaryota</taxon>
        <taxon>Metazoa</taxon>
        <taxon>Ecdysozoa</taxon>
        <taxon>Arthropoda</taxon>
        <taxon>Hexapoda</taxon>
        <taxon>Insecta</taxon>
        <taxon>Pterygota</taxon>
        <taxon>Neoptera</taxon>
        <taxon>Endopterygota</taxon>
        <taxon>Hymenoptera</taxon>
        <taxon>Apocrita</taxon>
        <taxon>Aculeata</taxon>
        <taxon>Formicoidea</taxon>
        <taxon>Formicidae</taxon>
        <taxon>Myrmicinae</taxon>
        <taxon>Temnothorax</taxon>
    </lineage>
</organism>
<evidence type="ECO:0000256" key="3">
    <source>
        <dbReference type="ARBA" id="ARBA00006958"/>
    </source>
</evidence>
<dbReference type="AlphaFoldDB" id="A0A6J1RFI1"/>
<proteinExistence type="inferred from homology"/>
<dbReference type="PANTHER" id="PTHR22930:SF269">
    <property type="entry name" value="NUCLEASE HARBI1-LIKE PROTEIN"/>
    <property type="match status" value="1"/>
</dbReference>
<keyword evidence="4" id="KW-0540">Nuclease</keyword>
<evidence type="ECO:0000256" key="4">
    <source>
        <dbReference type="ARBA" id="ARBA00022722"/>
    </source>
</evidence>
<evidence type="ECO:0000313" key="9">
    <source>
        <dbReference type="Proteomes" id="UP000504618"/>
    </source>
</evidence>
<name>A0A6J1RFI1_9HYME</name>
<dbReference type="GO" id="GO:0004518">
    <property type="term" value="F:nuclease activity"/>
    <property type="evidence" value="ECO:0007669"/>
    <property type="project" value="UniProtKB-KW"/>
</dbReference>
<comment type="cofactor">
    <cofactor evidence="1">
        <name>a divalent metal cation</name>
        <dbReference type="ChEBI" id="CHEBI:60240"/>
    </cofactor>
</comment>
<dbReference type="GO" id="GO:0016787">
    <property type="term" value="F:hydrolase activity"/>
    <property type="evidence" value="ECO:0007669"/>
    <property type="project" value="UniProtKB-KW"/>
</dbReference>
<reference evidence="10" key="1">
    <citation type="submission" date="2025-08" db="UniProtKB">
        <authorList>
            <consortium name="RefSeq"/>
        </authorList>
    </citation>
    <scope>IDENTIFICATION</scope>
    <source>
        <tissue evidence="10">Whole body</tissue>
    </source>
</reference>
<keyword evidence="7" id="KW-0539">Nucleus</keyword>
<protein>
    <submittedName>
        <fullName evidence="10">Protein ALP1-like isoform X1</fullName>
    </submittedName>
</protein>
<evidence type="ECO:0000256" key="1">
    <source>
        <dbReference type="ARBA" id="ARBA00001968"/>
    </source>
</evidence>
<dbReference type="GeneID" id="112468536"/>
<dbReference type="InterPro" id="IPR027806">
    <property type="entry name" value="HARBI1_dom"/>
</dbReference>
<dbReference type="InterPro" id="IPR045249">
    <property type="entry name" value="HARBI1-like"/>
</dbReference>
<evidence type="ECO:0000259" key="8">
    <source>
        <dbReference type="Pfam" id="PF13359"/>
    </source>
</evidence>
<evidence type="ECO:0000256" key="7">
    <source>
        <dbReference type="ARBA" id="ARBA00023242"/>
    </source>
</evidence>
<accession>A0A6J1RFI1</accession>
<keyword evidence="9" id="KW-1185">Reference proteome</keyword>
<gene>
    <name evidence="10" type="primary">LOC112468536</name>
</gene>
<evidence type="ECO:0000313" key="10">
    <source>
        <dbReference type="RefSeq" id="XP_024893522.1"/>
    </source>
</evidence>
<keyword evidence="6" id="KW-0378">Hydrolase</keyword>
<sequence>MDPNIMLMIIMKFLIQARDEPMRHAEITMKKVTAMYYLYLRYKKLEEQKNRRIWVRPIFTEERRLAQGDSNNLLVEMQLTDPEKYFNYLRMSSTIFNELLKIVGPLIEKQTAVRKPIPARTRLEVTIRWLASGDSMMSLSYAYRIAQCTLSHIIPETCEAIWLSLQKKVMVDPTEENWSRIAEDFELICQFPHCIGAIDGKHVEIQAPPRSGSCYYNYKGRHSINLLAVSDAKNRFIIVDIGAEGRQSDGGVFENSGLPHLLETNALHIPLPTHLNHMDSDFPYVLLGDEAFPLRSYMMRPYPRSRQLNINRKIFNYRLSRARRTVECAFGLLVARWRIYRRPLVACTRTAVKAVQATVVLHNFIINNELNLPFTARRYSNMREEEHNLLITSTGLTAVSHRNVSQKSTALKIRDNFAYYFEHINPLPWQLDKVLTNNF</sequence>
<comment type="similarity">
    <text evidence="3">Belongs to the HARBI1 family.</text>
</comment>
<evidence type="ECO:0000256" key="2">
    <source>
        <dbReference type="ARBA" id="ARBA00004123"/>
    </source>
</evidence>
<evidence type="ECO:0000256" key="6">
    <source>
        <dbReference type="ARBA" id="ARBA00022801"/>
    </source>
</evidence>
<dbReference type="Proteomes" id="UP000504618">
    <property type="component" value="Unplaced"/>
</dbReference>
<dbReference type="GO" id="GO:0005634">
    <property type="term" value="C:nucleus"/>
    <property type="evidence" value="ECO:0007669"/>
    <property type="project" value="UniProtKB-SubCell"/>
</dbReference>
<keyword evidence="5" id="KW-0479">Metal-binding</keyword>
<dbReference type="OrthoDB" id="7542226at2759"/>
<feature type="domain" description="DDE Tnp4" evidence="8">
    <location>
        <begin position="198"/>
        <end position="363"/>
    </location>
</feature>
<dbReference type="Pfam" id="PF13359">
    <property type="entry name" value="DDE_Tnp_4"/>
    <property type="match status" value="1"/>
</dbReference>
<dbReference type="RefSeq" id="XP_024893522.1">
    <property type="nucleotide sequence ID" value="XM_025037754.1"/>
</dbReference>
<dbReference type="GO" id="GO:0046872">
    <property type="term" value="F:metal ion binding"/>
    <property type="evidence" value="ECO:0007669"/>
    <property type="project" value="UniProtKB-KW"/>
</dbReference>
<dbReference type="PANTHER" id="PTHR22930">
    <property type="match status" value="1"/>
</dbReference>